<dbReference type="GO" id="GO:0031267">
    <property type="term" value="F:small GTPase binding"/>
    <property type="evidence" value="ECO:0007669"/>
    <property type="project" value="InterPro"/>
</dbReference>
<comment type="function">
    <text evidence="9">Modulates exocytosis of dense-core granules and secretion of hormones in the pancreas and the pituitary. Interacts with vesicles containing negatively charged phospholipids in a Ca(2+)-independent manner.</text>
</comment>
<feature type="domain" description="RabBD" evidence="16">
    <location>
        <begin position="4"/>
        <end position="123"/>
    </location>
</feature>
<evidence type="ECO:0000256" key="9">
    <source>
        <dbReference type="ARBA" id="ARBA00053613"/>
    </source>
</evidence>
<feature type="non-terminal residue" evidence="17">
    <location>
        <position position="675"/>
    </location>
</feature>
<dbReference type="Pfam" id="PF00168">
    <property type="entry name" value="C2"/>
    <property type="match status" value="2"/>
</dbReference>
<evidence type="ECO:0000256" key="6">
    <source>
        <dbReference type="ARBA" id="ARBA00022833"/>
    </source>
</evidence>
<evidence type="ECO:0000259" key="16">
    <source>
        <dbReference type="PROSITE" id="PS50916"/>
    </source>
</evidence>
<reference evidence="17 18" key="1">
    <citation type="submission" date="2019-09" db="EMBL/GenBank/DDBJ databases">
        <title>Bird 10,000 Genomes (B10K) Project - Family phase.</title>
        <authorList>
            <person name="Zhang G."/>
        </authorList>
    </citation>
    <scope>NUCLEOTIDE SEQUENCE [LARGE SCALE GENOMIC DNA]</scope>
    <source>
        <strain evidence="17">B10K-DU-011-20</strain>
        <tissue evidence="17">Muscle</tissue>
    </source>
</reference>
<dbReference type="CDD" id="cd15764">
    <property type="entry name" value="FYVE_Slp4"/>
    <property type="match status" value="1"/>
</dbReference>
<dbReference type="PANTHER" id="PTHR45716:SF4">
    <property type="entry name" value="SYNAPTOTAGMIN-LIKE PROTEIN 4"/>
    <property type="match status" value="1"/>
</dbReference>
<keyword evidence="8" id="KW-0968">Cytoplasmic vesicle</keyword>
<dbReference type="InterPro" id="IPR010911">
    <property type="entry name" value="Rab_BD"/>
</dbReference>
<dbReference type="Proteomes" id="UP000526942">
    <property type="component" value="Unassembled WGS sequence"/>
</dbReference>
<comment type="subunit">
    <text evidence="10">Part of a ternary complex containing STX1A and RAB27A. Can bind both dominant negative and dominant active mutants of RAB27A. Binds STXBP1, RAB3A, RAB8A and RAB27B. Interacts with MYO5A.</text>
</comment>
<dbReference type="PROSITE" id="PS50916">
    <property type="entry name" value="RABBD"/>
    <property type="match status" value="1"/>
</dbReference>
<dbReference type="InterPro" id="IPR041282">
    <property type="entry name" value="FYVE_2"/>
</dbReference>
<dbReference type="GO" id="GO:0030658">
    <property type="term" value="C:transport vesicle membrane"/>
    <property type="evidence" value="ECO:0007669"/>
    <property type="project" value="UniProtKB-SubCell"/>
</dbReference>
<keyword evidence="7" id="KW-0472">Membrane</keyword>
<dbReference type="CDD" id="cd04020">
    <property type="entry name" value="C2B_SLP_1-2-3-4"/>
    <property type="match status" value="1"/>
</dbReference>
<evidence type="ECO:0000256" key="4">
    <source>
        <dbReference type="ARBA" id="ARBA00022737"/>
    </source>
</evidence>
<dbReference type="GO" id="GO:0005886">
    <property type="term" value="C:plasma membrane"/>
    <property type="evidence" value="ECO:0007669"/>
    <property type="project" value="TreeGrafter"/>
</dbReference>
<dbReference type="FunFam" id="2.60.40.150:FF:000006">
    <property type="entry name" value="Synaptotagmin-like 5, isoform CRA_a"/>
    <property type="match status" value="1"/>
</dbReference>
<dbReference type="OrthoDB" id="195679at2759"/>
<dbReference type="GO" id="GO:0042043">
    <property type="term" value="F:neurexin family protein binding"/>
    <property type="evidence" value="ECO:0007669"/>
    <property type="project" value="TreeGrafter"/>
</dbReference>
<feature type="non-terminal residue" evidence="17">
    <location>
        <position position="1"/>
    </location>
</feature>
<dbReference type="InterPro" id="IPR035892">
    <property type="entry name" value="C2_domain_sf"/>
</dbReference>
<comment type="subcellular location">
    <subcellularLocation>
        <location evidence="1">Cytoplasmic vesicle</location>
        <location evidence="1">Secretory vesicle membrane</location>
        <topology evidence="1">Peripheral membrane protein</topology>
    </subcellularLocation>
</comment>
<dbReference type="GO" id="GO:0006886">
    <property type="term" value="P:intracellular protein transport"/>
    <property type="evidence" value="ECO:0007669"/>
    <property type="project" value="InterPro"/>
</dbReference>
<dbReference type="InterPro" id="IPR043567">
    <property type="entry name" value="SYTL1-5_C2B"/>
</dbReference>
<keyword evidence="4" id="KW-0677">Repeat</keyword>
<keyword evidence="5" id="KW-0863">Zinc-finger</keyword>
<keyword evidence="3" id="KW-0479">Metal-binding</keyword>
<dbReference type="GO" id="GO:0006887">
    <property type="term" value="P:exocytosis"/>
    <property type="evidence" value="ECO:0007669"/>
    <property type="project" value="TreeGrafter"/>
</dbReference>
<evidence type="ECO:0000256" key="14">
    <source>
        <dbReference type="SAM" id="MobiDB-lite"/>
    </source>
</evidence>
<dbReference type="PROSITE" id="PS50004">
    <property type="entry name" value="C2"/>
    <property type="match status" value="2"/>
</dbReference>
<evidence type="ECO:0000256" key="3">
    <source>
        <dbReference type="ARBA" id="ARBA00022723"/>
    </source>
</evidence>
<dbReference type="SUPFAM" id="SSF49562">
    <property type="entry name" value="C2 domain (Calcium/lipid-binding domain, CaLB)"/>
    <property type="match status" value="2"/>
</dbReference>
<evidence type="ECO:0000259" key="15">
    <source>
        <dbReference type="PROSITE" id="PS50004"/>
    </source>
</evidence>
<dbReference type="EMBL" id="VXAM01000158">
    <property type="protein sequence ID" value="NXJ91456.1"/>
    <property type="molecule type" value="Genomic_DNA"/>
</dbReference>
<feature type="compositionally biased region" description="Low complexity" evidence="14">
    <location>
        <begin position="168"/>
        <end position="181"/>
    </location>
</feature>
<dbReference type="SUPFAM" id="SSF57903">
    <property type="entry name" value="FYVE/PHD zinc finger"/>
    <property type="match status" value="1"/>
</dbReference>
<feature type="domain" description="C2" evidence="15">
    <location>
        <begin position="363"/>
        <end position="485"/>
    </location>
</feature>
<evidence type="ECO:0000256" key="10">
    <source>
        <dbReference type="ARBA" id="ARBA00063761"/>
    </source>
</evidence>
<dbReference type="InterPro" id="IPR011011">
    <property type="entry name" value="Znf_FYVE_PHD"/>
</dbReference>
<comment type="caution">
    <text evidence="17">The sequence shown here is derived from an EMBL/GenBank/DDBJ whole genome shotgun (WGS) entry which is preliminary data.</text>
</comment>
<keyword evidence="6" id="KW-0862">Zinc</keyword>
<feature type="region of interest" description="Disordered" evidence="14">
    <location>
        <begin position="159"/>
        <end position="222"/>
    </location>
</feature>
<evidence type="ECO:0000256" key="5">
    <source>
        <dbReference type="ARBA" id="ARBA00022771"/>
    </source>
</evidence>
<dbReference type="InterPro" id="IPR037303">
    <property type="entry name" value="SLP-4/5_C2A"/>
</dbReference>
<feature type="compositionally biased region" description="Basic and acidic residues" evidence="14">
    <location>
        <begin position="191"/>
        <end position="200"/>
    </location>
</feature>
<dbReference type="Pfam" id="PF02318">
    <property type="entry name" value="FYVE_2"/>
    <property type="match status" value="1"/>
</dbReference>
<proteinExistence type="predicted"/>
<dbReference type="InterPro" id="IPR000008">
    <property type="entry name" value="C2_dom"/>
</dbReference>
<evidence type="ECO:0000256" key="1">
    <source>
        <dbReference type="ARBA" id="ARBA00004268"/>
    </source>
</evidence>
<evidence type="ECO:0000256" key="7">
    <source>
        <dbReference type="ARBA" id="ARBA00023136"/>
    </source>
</evidence>
<accession>A0A7L0F7I7</accession>
<sequence length="675" mass="75528">MSEAVDLSFLSDAEKDLILQVLQRDEELRKAEERRISRRLKNELLEIRRKGAKRGSQRYSERTCARCQQSLGRISPKANTCRGCNHLVCRDCRSYGPNSSWRCKVCTKEAELKKTTGDWFYDQRVNRFANRLGSDMVRLSLRHRTAASKRETVGQTLLQKAQLSEPKSSSAARQQSPSAPREGPSLFLDASDPRDGKSDTESMENMSLDGYRPSPGGMGGRRNSLERAALLKDGKQVAALAGPAASSLTLPLRSKNTLSDSWHEAIFKKNPRRVVRPADYTKSVIDLRPEDFVGEGGSLGDRSKSVPGLNTELEEEEEDIDNLVEIHRQRVARGSMRSGTSSSTLGSMVSIYSEAGDFGNVAVTGGISFSLSYEQKTQTLFIHVKECRQLAYGDESRKRSNPYVKTYLLPDKSRQGKRKTTIKRNTINPLYNELLKYEMNKSLLLARTLQFSVWHHDRFGRNTFLGEVEVPLDAWNFESQLEEFLPLHGKVGVDAAGLPQYKGELVVSMKYIPSSKHSGATNSRKGKTGEGGELQVWIKEAKNLTAAKSGGTSDSFVKGYLLPHKTKASKRKTPVVKKTLNPHYNHTFVYNGINPEDLQHICLELTVWDREPLASNDFLGGVRLGVGNGMSNGQAVDWMDSTGEELNLWQKMRQYPGSWAEGTLQLRSTMAKLRP</sequence>
<evidence type="ECO:0000313" key="17">
    <source>
        <dbReference type="EMBL" id="NXJ91456.1"/>
    </source>
</evidence>
<dbReference type="InterPro" id="IPR044134">
    <property type="entry name" value="FYVE_Slp4"/>
</dbReference>
<evidence type="ECO:0000256" key="8">
    <source>
        <dbReference type="ARBA" id="ARBA00023329"/>
    </source>
</evidence>
<evidence type="ECO:0000256" key="12">
    <source>
        <dbReference type="ARBA" id="ARBA00075520"/>
    </source>
</evidence>
<feature type="domain" description="C2" evidence="15">
    <location>
        <begin position="513"/>
        <end position="639"/>
    </location>
</feature>
<dbReference type="Gene3D" id="3.30.40.10">
    <property type="entry name" value="Zinc/RING finger domain, C3HC4 (zinc finger)"/>
    <property type="match status" value="1"/>
</dbReference>
<keyword evidence="18" id="KW-1185">Reference proteome</keyword>
<evidence type="ECO:0000256" key="2">
    <source>
        <dbReference type="ARBA" id="ARBA00022553"/>
    </source>
</evidence>
<name>A0A7L0F7I7_CORCN</name>
<evidence type="ECO:0000313" key="18">
    <source>
        <dbReference type="Proteomes" id="UP000526942"/>
    </source>
</evidence>
<organism evidence="17 18">
    <name type="scientific">Corythaixoides concolor</name>
    <name type="common">Grey go-away-bird</name>
    <dbReference type="NCBI Taxonomy" id="103956"/>
    <lineage>
        <taxon>Eukaryota</taxon>
        <taxon>Metazoa</taxon>
        <taxon>Chordata</taxon>
        <taxon>Craniata</taxon>
        <taxon>Vertebrata</taxon>
        <taxon>Euteleostomi</taxon>
        <taxon>Archelosauria</taxon>
        <taxon>Archosauria</taxon>
        <taxon>Dinosauria</taxon>
        <taxon>Saurischia</taxon>
        <taxon>Theropoda</taxon>
        <taxon>Coelurosauria</taxon>
        <taxon>Aves</taxon>
        <taxon>Neognathae</taxon>
        <taxon>Neoaves</taxon>
        <taxon>Otidimorphae</taxon>
        <taxon>Musophagiformes</taxon>
        <taxon>Musophagidae</taxon>
        <taxon>Corythaixoides</taxon>
    </lineage>
</organism>
<dbReference type="FunFam" id="3.30.40.10:FF:000018">
    <property type="entry name" value="Synaptotagmin-like 5, isoform CRA_a"/>
    <property type="match status" value="1"/>
</dbReference>
<dbReference type="GO" id="GO:0008270">
    <property type="term" value="F:zinc ion binding"/>
    <property type="evidence" value="ECO:0007669"/>
    <property type="project" value="UniProtKB-KW"/>
</dbReference>
<dbReference type="GO" id="GO:0005543">
    <property type="term" value="F:phospholipid binding"/>
    <property type="evidence" value="ECO:0007669"/>
    <property type="project" value="InterPro"/>
</dbReference>
<evidence type="ECO:0000256" key="13">
    <source>
        <dbReference type="ARBA" id="ARBA00082389"/>
    </source>
</evidence>
<evidence type="ECO:0000256" key="11">
    <source>
        <dbReference type="ARBA" id="ARBA00072166"/>
    </source>
</evidence>
<dbReference type="AlphaFoldDB" id="A0A7L0F7I7"/>
<dbReference type="CDD" id="cd04029">
    <property type="entry name" value="C2A_SLP-4_5"/>
    <property type="match status" value="1"/>
</dbReference>
<gene>
    <name evidence="17" type="primary">Sytl4</name>
    <name evidence="17" type="ORF">CORCON_R11248</name>
</gene>
<dbReference type="Gene3D" id="2.60.40.150">
    <property type="entry name" value="C2 domain"/>
    <property type="match status" value="2"/>
</dbReference>
<dbReference type="SMART" id="SM00239">
    <property type="entry name" value="C2"/>
    <property type="match status" value="2"/>
</dbReference>
<dbReference type="InterPro" id="IPR013083">
    <property type="entry name" value="Znf_RING/FYVE/PHD"/>
</dbReference>
<keyword evidence="2" id="KW-0597">Phosphoprotein</keyword>
<dbReference type="GO" id="GO:0070382">
    <property type="term" value="C:exocytic vesicle"/>
    <property type="evidence" value="ECO:0007669"/>
    <property type="project" value="TreeGrafter"/>
</dbReference>
<dbReference type="PANTHER" id="PTHR45716">
    <property type="entry name" value="BITESIZE, ISOFORM I"/>
    <property type="match status" value="1"/>
</dbReference>
<dbReference type="FunFam" id="2.60.40.150:FF:000121">
    <property type="entry name" value="Synaptotagmin-like 4, isoform CRA_a"/>
    <property type="match status" value="1"/>
</dbReference>
<protein>
    <recommendedName>
        <fullName evidence="11">Synaptotagmin-like protein 4</fullName>
    </recommendedName>
    <alternativeName>
        <fullName evidence="12">Exophilin-2</fullName>
    </alternativeName>
    <alternativeName>
        <fullName evidence="13">Granuphilin</fullName>
    </alternativeName>
</protein>